<evidence type="ECO:0008006" key="4">
    <source>
        <dbReference type="Google" id="ProtNLM"/>
    </source>
</evidence>
<dbReference type="EMBL" id="JAFGIX010000076">
    <property type="protein sequence ID" value="MBN1574368.1"/>
    <property type="molecule type" value="Genomic_DNA"/>
</dbReference>
<dbReference type="Proteomes" id="UP000809273">
    <property type="component" value="Unassembled WGS sequence"/>
</dbReference>
<dbReference type="CDD" id="cd00493">
    <property type="entry name" value="FabA_FabZ"/>
    <property type="match status" value="1"/>
</dbReference>
<dbReference type="GO" id="GO:0016829">
    <property type="term" value="F:lyase activity"/>
    <property type="evidence" value="ECO:0007669"/>
    <property type="project" value="UniProtKB-KW"/>
</dbReference>
<reference evidence="2" key="1">
    <citation type="journal article" date="2021" name="Environ. Microbiol.">
        <title>Genomic characterization of three novel Desulfobacterota classes expand the metabolic and phylogenetic diversity of the phylum.</title>
        <authorList>
            <person name="Murphy C.L."/>
            <person name="Biggerstaff J."/>
            <person name="Eichhorn A."/>
            <person name="Ewing E."/>
            <person name="Shahan R."/>
            <person name="Soriano D."/>
            <person name="Stewart S."/>
            <person name="VanMol K."/>
            <person name="Walker R."/>
            <person name="Walters P."/>
            <person name="Elshahed M.S."/>
            <person name="Youssef N.H."/>
        </authorList>
    </citation>
    <scope>NUCLEOTIDE SEQUENCE</scope>
    <source>
        <strain evidence="2">Zod_Metabat.24</strain>
    </source>
</reference>
<accession>A0A9D8PQZ8</accession>
<organism evidence="2 3">
    <name type="scientific">Candidatus Zymogenus saltonus</name>
    <dbReference type="NCBI Taxonomy" id="2844893"/>
    <lineage>
        <taxon>Bacteria</taxon>
        <taxon>Deltaproteobacteria</taxon>
        <taxon>Candidatus Zymogenia</taxon>
        <taxon>Candidatus Zymogeniales</taxon>
        <taxon>Candidatus Zymogenaceae</taxon>
        <taxon>Candidatus Zymogenus</taxon>
    </lineage>
</organism>
<dbReference type="InterPro" id="IPR029069">
    <property type="entry name" value="HotDog_dom_sf"/>
</dbReference>
<evidence type="ECO:0000256" key="1">
    <source>
        <dbReference type="ARBA" id="ARBA00023239"/>
    </source>
</evidence>
<keyword evidence="1" id="KW-0456">Lyase</keyword>
<proteinExistence type="predicted"/>
<dbReference type="InterPro" id="IPR013114">
    <property type="entry name" value="FabA_FabZ"/>
</dbReference>
<protein>
    <recommendedName>
        <fullName evidence="4">Beta-hydroxyacyl-ACP dehydratase</fullName>
    </recommendedName>
</protein>
<dbReference type="PANTHER" id="PTHR30272">
    <property type="entry name" value="3-HYDROXYACYL-[ACYL-CARRIER-PROTEIN] DEHYDRATASE"/>
    <property type="match status" value="1"/>
</dbReference>
<dbReference type="AlphaFoldDB" id="A0A9D8PQZ8"/>
<dbReference type="Pfam" id="PF07977">
    <property type="entry name" value="FabA"/>
    <property type="match status" value="1"/>
</dbReference>
<evidence type="ECO:0000313" key="3">
    <source>
        <dbReference type="Proteomes" id="UP000809273"/>
    </source>
</evidence>
<comment type="caution">
    <text evidence="2">The sequence shown here is derived from an EMBL/GenBank/DDBJ whole genome shotgun (WGS) entry which is preliminary data.</text>
</comment>
<reference evidence="2" key="2">
    <citation type="submission" date="2021-01" db="EMBL/GenBank/DDBJ databases">
        <authorList>
            <person name="Hahn C.R."/>
            <person name="Youssef N.H."/>
            <person name="Elshahed M."/>
        </authorList>
    </citation>
    <scope>NUCLEOTIDE SEQUENCE</scope>
    <source>
        <strain evidence="2">Zod_Metabat.24</strain>
    </source>
</reference>
<dbReference type="Gene3D" id="3.10.129.10">
    <property type="entry name" value="Hotdog Thioesterase"/>
    <property type="match status" value="1"/>
</dbReference>
<gene>
    <name evidence="2" type="ORF">JW984_14305</name>
</gene>
<dbReference type="SUPFAM" id="SSF54637">
    <property type="entry name" value="Thioesterase/thiol ester dehydrase-isomerase"/>
    <property type="match status" value="1"/>
</dbReference>
<sequence length="148" mass="16439">MPRVDANGIASLVYHKRPYLFIDRVKEYAGGEGVECEMIIRGDESYLSGHFPGRPILPGVFEVEAMFQAAEAFIALEVEGKGNIYHQGDVKLAKIVSAKFQRPITPPASLTVSVRLNKFDGEDMKFKGSVYHDDEKCAESSFIVKVLL</sequence>
<evidence type="ECO:0000313" key="2">
    <source>
        <dbReference type="EMBL" id="MBN1574368.1"/>
    </source>
</evidence>
<dbReference type="PANTHER" id="PTHR30272:SF1">
    <property type="entry name" value="3-HYDROXYACYL-[ACYL-CARRIER-PROTEIN] DEHYDRATASE"/>
    <property type="match status" value="1"/>
</dbReference>
<name>A0A9D8PQZ8_9DELT</name>